<sequence>MLELLKENLSRVVTLVQEKYGELTKSEVSEIQETPNKLFDLLETKFGVNRADAEKFLTENLGNISDIKGKLGSEVSGVADKIGNLFGGDR</sequence>
<dbReference type="Proteomes" id="UP001629536">
    <property type="component" value="Unassembled WGS sequence"/>
</dbReference>
<accession>A0ABW9F4W6</accession>
<dbReference type="InterPro" id="IPR036629">
    <property type="entry name" value="YjbJ_sf"/>
</dbReference>
<evidence type="ECO:0000313" key="1">
    <source>
        <dbReference type="EMBL" id="MFM1524133.1"/>
    </source>
</evidence>
<dbReference type="RefSeq" id="WP_408126067.1">
    <property type="nucleotide sequence ID" value="NZ_JBFNFH010000001.1"/>
</dbReference>
<organism evidence="1 2">
    <name type="scientific">Helcococcus bovis</name>
    <dbReference type="NCBI Taxonomy" id="3153252"/>
    <lineage>
        <taxon>Bacteria</taxon>
        <taxon>Bacillati</taxon>
        <taxon>Bacillota</taxon>
        <taxon>Tissierellia</taxon>
        <taxon>Tissierellales</taxon>
        <taxon>Peptoniphilaceae</taxon>
        <taxon>Helcococcus</taxon>
    </lineage>
</organism>
<gene>
    <name evidence="1" type="ORF">ABGF40_00415</name>
</gene>
<reference evidence="1 2" key="1">
    <citation type="journal article" date="2024" name="Front. Microbiol.">
        <title>Pangenomic and biochemical analyses of Helcococcus ovis reveal widespread tetracycline resistance and a novel bacterial species, Helcococcus bovis.</title>
        <authorList>
            <person name="Cunha F."/>
            <person name="Zhai Y."/>
            <person name="Casaro S."/>
            <person name="Jones K.L."/>
            <person name="Hernandez M."/>
            <person name="Bisinotto R.S."/>
            <person name="Kariyawasam S."/>
            <person name="Brown M.B."/>
            <person name="Phillips A."/>
            <person name="Jeong K.C."/>
            <person name="Galvao K.N."/>
        </authorList>
    </citation>
    <scope>NUCLEOTIDE SEQUENCE [LARGE SCALE GENOMIC DNA]</scope>
    <source>
        <strain evidence="1 2">KG197</strain>
    </source>
</reference>
<protein>
    <submittedName>
        <fullName evidence="1">Uncharacterized protein</fullName>
    </submittedName>
</protein>
<keyword evidence="2" id="KW-1185">Reference proteome</keyword>
<name>A0ABW9F4W6_9FIRM</name>
<evidence type="ECO:0000313" key="2">
    <source>
        <dbReference type="Proteomes" id="UP001629536"/>
    </source>
</evidence>
<proteinExistence type="predicted"/>
<dbReference type="EMBL" id="JBFNFH010000001">
    <property type="protein sequence ID" value="MFM1524133.1"/>
    <property type="molecule type" value="Genomic_DNA"/>
</dbReference>
<dbReference type="Gene3D" id="1.10.1470.10">
    <property type="entry name" value="YjbJ"/>
    <property type="match status" value="1"/>
</dbReference>
<comment type="caution">
    <text evidence="1">The sequence shown here is derived from an EMBL/GenBank/DDBJ whole genome shotgun (WGS) entry which is preliminary data.</text>
</comment>